<dbReference type="EMBL" id="FOVH01000007">
    <property type="protein sequence ID" value="SFO58387.1"/>
    <property type="molecule type" value="Genomic_DNA"/>
</dbReference>
<reference evidence="4 5" key="1">
    <citation type="submission" date="2016-10" db="EMBL/GenBank/DDBJ databases">
        <authorList>
            <person name="de Groot N.N."/>
        </authorList>
    </citation>
    <scope>NUCLEOTIDE SEQUENCE [LARGE SCALE GENOMIC DNA]</scope>
    <source>
        <strain evidence="4 5">DSM 43067</strain>
    </source>
</reference>
<dbReference type="Proteomes" id="UP000183413">
    <property type="component" value="Unassembled WGS sequence"/>
</dbReference>
<proteinExistence type="predicted"/>
<protein>
    <submittedName>
        <fullName evidence="4">Phosphopantetheine attachment site</fullName>
    </submittedName>
</protein>
<organism evidence="4 5">
    <name type="scientific">Actinomadura madurae</name>
    <dbReference type="NCBI Taxonomy" id="1993"/>
    <lineage>
        <taxon>Bacteria</taxon>
        <taxon>Bacillati</taxon>
        <taxon>Actinomycetota</taxon>
        <taxon>Actinomycetes</taxon>
        <taxon>Streptosporangiales</taxon>
        <taxon>Thermomonosporaceae</taxon>
        <taxon>Actinomadura</taxon>
    </lineage>
</organism>
<dbReference type="GO" id="GO:0031177">
    <property type="term" value="F:phosphopantetheine binding"/>
    <property type="evidence" value="ECO:0007669"/>
    <property type="project" value="InterPro"/>
</dbReference>
<dbReference type="Gene3D" id="1.10.1200.10">
    <property type="entry name" value="ACP-like"/>
    <property type="match status" value="1"/>
</dbReference>
<keyword evidence="5" id="KW-1185">Reference proteome</keyword>
<keyword evidence="2" id="KW-0597">Phosphoprotein</keyword>
<gene>
    <name evidence="4" type="ORF">SAMN04489713_107268</name>
</gene>
<evidence type="ECO:0000313" key="5">
    <source>
        <dbReference type="Proteomes" id="UP000183413"/>
    </source>
</evidence>
<accession>A0A1I5ICQ7</accession>
<dbReference type="InterPro" id="IPR009081">
    <property type="entry name" value="PP-bd_ACP"/>
</dbReference>
<evidence type="ECO:0000259" key="3">
    <source>
        <dbReference type="PROSITE" id="PS50075"/>
    </source>
</evidence>
<dbReference type="InterPro" id="IPR020806">
    <property type="entry name" value="PKS_PP-bd"/>
</dbReference>
<name>A0A1I5ICQ7_9ACTN</name>
<dbReference type="Pfam" id="PF00550">
    <property type="entry name" value="PP-binding"/>
    <property type="match status" value="1"/>
</dbReference>
<dbReference type="RefSeq" id="WP_075022008.1">
    <property type="nucleotide sequence ID" value="NZ_CP083237.1"/>
</dbReference>
<dbReference type="SMART" id="SM00823">
    <property type="entry name" value="PKS_PP"/>
    <property type="match status" value="1"/>
</dbReference>
<keyword evidence="1" id="KW-0596">Phosphopantetheine</keyword>
<evidence type="ECO:0000313" key="4">
    <source>
        <dbReference type="EMBL" id="SFO58387.1"/>
    </source>
</evidence>
<dbReference type="GeneID" id="99649370"/>
<sequence>MTELERRIRAAFASRAPRGRILTDRTNFFEAGFTSVILAAVRADLDGAGLSLGMVDMFRYPTLATLIEEVEARAAAGTGHPARANRAAAARLPWDS</sequence>
<dbReference type="InterPro" id="IPR036736">
    <property type="entry name" value="ACP-like_sf"/>
</dbReference>
<evidence type="ECO:0000256" key="1">
    <source>
        <dbReference type="ARBA" id="ARBA00022450"/>
    </source>
</evidence>
<evidence type="ECO:0000256" key="2">
    <source>
        <dbReference type="ARBA" id="ARBA00022553"/>
    </source>
</evidence>
<dbReference type="SUPFAM" id="SSF47336">
    <property type="entry name" value="ACP-like"/>
    <property type="match status" value="1"/>
</dbReference>
<dbReference type="PROSITE" id="PS50075">
    <property type="entry name" value="CARRIER"/>
    <property type="match status" value="1"/>
</dbReference>
<dbReference type="InParanoid" id="A0A1I5ICQ7"/>
<feature type="domain" description="Carrier" evidence="3">
    <location>
        <begin position="1"/>
        <end position="74"/>
    </location>
</feature>
<dbReference type="STRING" id="1993.SAMN04489713_107268"/>
<dbReference type="AlphaFoldDB" id="A0A1I5ICQ7"/>